<dbReference type="RefSeq" id="WP_066071923.1">
    <property type="nucleotide sequence ID" value="NZ_FRBG01000014.1"/>
</dbReference>
<dbReference type="AlphaFoldDB" id="A0A150FSU2"/>
<dbReference type="InterPro" id="IPR000160">
    <property type="entry name" value="GGDEF_dom"/>
</dbReference>
<keyword evidence="1" id="KW-0812">Transmembrane</keyword>
<dbReference type="SUPFAM" id="SSF141868">
    <property type="entry name" value="EAL domain-like"/>
    <property type="match status" value="1"/>
</dbReference>
<dbReference type="InterPro" id="IPR043128">
    <property type="entry name" value="Rev_trsase/Diguanyl_cyclase"/>
</dbReference>
<reference evidence="5 7" key="2">
    <citation type="submission" date="2016-11" db="EMBL/GenBank/DDBJ databases">
        <authorList>
            <person name="Varghese N."/>
            <person name="Submissions S."/>
        </authorList>
    </citation>
    <scope>NUCLEOTIDE SEQUENCE [LARGE SCALE GENOMIC DNA]</scope>
    <source>
        <strain evidence="5 7">DSM 7308</strain>
    </source>
</reference>
<dbReference type="PANTHER" id="PTHR33121:SF71">
    <property type="entry name" value="OXYGEN SENSOR PROTEIN DOSP"/>
    <property type="match status" value="1"/>
</dbReference>
<dbReference type="CDD" id="cd01948">
    <property type="entry name" value="EAL"/>
    <property type="match status" value="1"/>
</dbReference>
<sequence>MKDINGFMSNIKKKDSKNILKTALFIGLLLVVQLVIIHFSKEKSKDYIHFIYIPIMVLSLKYGYLGAILGIVLVLINTQDPLVNISFALFGLASSTFSNHIDSSKKGFEKENEVGLRNFNLMSYRIKQLSSENKKFTLFSVALHNHNSVALTFGIEKSDEFITRAFNIIKKNLPENLDIYRFYTNRFYILSENTSKSFTEFIVNTITSNLQQPVLIDDIPISFHPHIGIAYSLTKEDALDISRKATIASEKAIEKGKNYVIYNNTQDTFHKENFQLLWDFQRALERKELKVYYQPKINLKTLKCEGFEALIRWEHPKKGFISPMVFIPLIENTTLIQDLTKFVIEEVFKKLAQWKKSGINKSIAVNLSSNNIEDDSILLHIESLLNKYDINLDNFHIEITENTIINDFNTALAFLENVRNKGIKVSIDDFGTGYSSLNYLNLLPVDYIKIDHKFTKESLKNSKKKKIIEHIITLSHDLDMRVVVEGVENEELLENIHKMRADFAQGYYFSKPIPEEEMDIWLQEKAFA</sequence>
<dbReference type="STRING" id="1121328.JWYL7_1747"/>
<dbReference type="PANTHER" id="PTHR33121">
    <property type="entry name" value="CYCLIC DI-GMP PHOSPHODIESTERASE PDEF"/>
    <property type="match status" value="1"/>
</dbReference>
<dbReference type="SUPFAM" id="SSF55073">
    <property type="entry name" value="Nucleotide cyclase"/>
    <property type="match status" value="1"/>
</dbReference>
<dbReference type="OrthoDB" id="1757987at2"/>
<dbReference type="InterPro" id="IPR029787">
    <property type="entry name" value="Nucleotide_cyclase"/>
</dbReference>
<dbReference type="PATRIC" id="fig|1121328.3.peg.1758"/>
<gene>
    <name evidence="4" type="ORF">JWYL7_1747</name>
    <name evidence="5" type="ORF">SAMN05661008_01615</name>
</gene>
<dbReference type="PROSITE" id="PS50883">
    <property type="entry name" value="EAL"/>
    <property type="match status" value="1"/>
</dbReference>
<feature type="transmembrane region" description="Helical" evidence="1">
    <location>
        <begin position="51"/>
        <end position="76"/>
    </location>
</feature>
<dbReference type="SMART" id="SM00267">
    <property type="entry name" value="GGDEF"/>
    <property type="match status" value="1"/>
</dbReference>
<dbReference type="Pfam" id="PF00990">
    <property type="entry name" value="GGDEF"/>
    <property type="match status" value="1"/>
</dbReference>
<dbReference type="SMART" id="SM00052">
    <property type="entry name" value="EAL"/>
    <property type="match status" value="1"/>
</dbReference>
<dbReference type="PROSITE" id="PS50887">
    <property type="entry name" value="GGDEF"/>
    <property type="match status" value="1"/>
</dbReference>
<proteinExistence type="predicted"/>
<dbReference type="Proteomes" id="UP000323392">
    <property type="component" value="Unassembled WGS sequence"/>
</dbReference>
<name>A0A150FSU2_CLOPD</name>
<dbReference type="InterPro" id="IPR001633">
    <property type="entry name" value="EAL_dom"/>
</dbReference>
<dbReference type="Gene3D" id="3.30.70.270">
    <property type="match status" value="1"/>
</dbReference>
<evidence type="ECO:0000313" key="7">
    <source>
        <dbReference type="Proteomes" id="UP000323392"/>
    </source>
</evidence>
<feature type="domain" description="GGDEF" evidence="3">
    <location>
        <begin position="134"/>
        <end position="265"/>
    </location>
</feature>
<evidence type="ECO:0000259" key="3">
    <source>
        <dbReference type="PROSITE" id="PS50887"/>
    </source>
</evidence>
<keyword evidence="1" id="KW-1133">Transmembrane helix</keyword>
<evidence type="ECO:0000313" key="4">
    <source>
        <dbReference type="EMBL" id="KXZ40672.1"/>
    </source>
</evidence>
<evidence type="ECO:0000256" key="1">
    <source>
        <dbReference type="SAM" id="Phobius"/>
    </source>
</evidence>
<dbReference type="InterPro" id="IPR050706">
    <property type="entry name" value="Cyclic-di-GMP_PDE-like"/>
</dbReference>
<dbReference type="InterPro" id="IPR035919">
    <property type="entry name" value="EAL_sf"/>
</dbReference>
<protein>
    <submittedName>
        <fullName evidence="4">Diguanylate cyclase/phosphodiesterase</fullName>
    </submittedName>
    <submittedName>
        <fullName evidence="5">EAL domain, c-di-GMP-specific phosphodiesterase class I (Or its enzymatically inactive variant)</fullName>
    </submittedName>
</protein>
<evidence type="ECO:0000313" key="5">
    <source>
        <dbReference type="EMBL" id="SHL18185.1"/>
    </source>
</evidence>
<comment type="caution">
    <text evidence="4">The sequence shown here is derived from an EMBL/GenBank/DDBJ whole genome shotgun (WGS) entry which is preliminary data.</text>
</comment>
<keyword evidence="1" id="KW-0472">Membrane</keyword>
<dbReference type="GO" id="GO:0071111">
    <property type="term" value="F:cyclic-guanylate-specific phosphodiesterase activity"/>
    <property type="evidence" value="ECO:0007669"/>
    <property type="project" value="InterPro"/>
</dbReference>
<dbReference type="Pfam" id="PF00563">
    <property type="entry name" value="EAL"/>
    <property type="match status" value="1"/>
</dbReference>
<evidence type="ECO:0000313" key="6">
    <source>
        <dbReference type="Proteomes" id="UP000092605"/>
    </source>
</evidence>
<feature type="domain" description="EAL" evidence="2">
    <location>
        <begin position="273"/>
        <end position="526"/>
    </location>
</feature>
<dbReference type="EMBL" id="LSFY01000001">
    <property type="protein sequence ID" value="KXZ40672.1"/>
    <property type="molecule type" value="Genomic_DNA"/>
</dbReference>
<dbReference type="Proteomes" id="UP000092605">
    <property type="component" value="Unassembled WGS sequence"/>
</dbReference>
<keyword evidence="7" id="KW-1185">Reference proteome</keyword>
<dbReference type="Gene3D" id="3.20.20.450">
    <property type="entry name" value="EAL domain"/>
    <property type="match status" value="1"/>
</dbReference>
<feature type="transmembrane region" description="Helical" evidence="1">
    <location>
        <begin position="20"/>
        <end position="39"/>
    </location>
</feature>
<feature type="transmembrane region" description="Helical" evidence="1">
    <location>
        <begin position="82"/>
        <end position="101"/>
    </location>
</feature>
<organism evidence="4 6">
    <name type="scientific">Alkalithermobacter thermoalcaliphilus JW-YL-7 = DSM 7308</name>
    <dbReference type="NCBI Taxonomy" id="1121328"/>
    <lineage>
        <taxon>Bacteria</taxon>
        <taxon>Bacillati</taxon>
        <taxon>Bacillota</taxon>
        <taxon>Clostridia</taxon>
        <taxon>Peptostreptococcales</taxon>
        <taxon>Tepidibacteraceae</taxon>
        <taxon>Alkalithermobacter</taxon>
    </lineage>
</organism>
<reference evidence="4 6" key="1">
    <citation type="submission" date="2016-02" db="EMBL/GenBank/DDBJ databases">
        <title>Draft genome sequence for Clostridium paradoxum JW-YL-7.</title>
        <authorList>
            <person name="Utturkar S.M."/>
            <person name="Lancaster A."/>
            <person name="Poole F.L."/>
            <person name="Adams M.W."/>
            <person name="Brown S.D."/>
        </authorList>
    </citation>
    <scope>NUCLEOTIDE SEQUENCE [LARGE SCALE GENOMIC DNA]</scope>
    <source>
        <strain evidence="4 6">JW-YL-7</strain>
    </source>
</reference>
<accession>A0A150FSU2</accession>
<evidence type="ECO:0000259" key="2">
    <source>
        <dbReference type="PROSITE" id="PS50883"/>
    </source>
</evidence>
<dbReference type="EMBL" id="FRBG01000014">
    <property type="protein sequence ID" value="SHL18185.1"/>
    <property type="molecule type" value="Genomic_DNA"/>
</dbReference>